<evidence type="ECO:0000313" key="7">
    <source>
        <dbReference type="Proteomes" id="UP000272400"/>
    </source>
</evidence>
<reference evidence="6 7" key="1">
    <citation type="submission" date="2018-11" db="EMBL/GenBank/DDBJ databases">
        <title>Sequencing the genomes of 1000 actinobacteria strains.</title>
        <authorList>
            <person name="Klenk H.-P."/>
        </authorList>
    </citation>
    <scope>NUCLEOTIDE SEQUENCE [LARGE SCALE GENOMIC DNA]</scope>
    <source>
        <strain evidence="6 7">DSM 44254</strain>
    </source>
</reference>
<dbReference type="OrthoDB" id="6844941at2"/>
<accession>A0A3N1CYP8</accession>
<evidence type="ECO:0000256" key="1">
    <source>
        <dbReference type="ARBA" id="ARBA00009191"/>
    </source>
</evidence>
<dbReference type="InterPro" id="IPR011042">
    <property type="entry name" value="6-blade_b-propeller_TolB-like"/>
</dbReference>
<comment type="similarity">
    <text evidence="1">Belongs to the strictosidine synthase family.</text>
</comment>
<protein>
    <submittedName>
        <fullName evidence="6">Strictosidine synthase</fullName>
    </submittedName>
</protein>
<evidence type="ECO:0000256" key="2">
    <source>
        <dbReference type="ARBA" id="ARBA00022553"/>
    </source>
</evidence>
<comment type="caution">
    <text evidence="6">The sequence shown here is derived from an EMBL/GenBank/DDBJ whole genome shotgun (WGS) entry which is preliminary data.</text>
</comment>
<keyword evidence="7" id="KW-1185">Reference proteome</keyword>
<feature type="domain" description="Strictosidine synthase conserved region" evidence="5">
    <location>
        <begin position="131"/>
        <end position="206"/>
    </location>
</feature>
<dbReference type="Proteomes" id="UP000272400">
    <property type="component" value="Unassembled WGS sequence"/>
</dbReference>
<keyword evidence="3" id="KW-0325">Glycoprotein</keyword>
<dbReference type="PANTHER" id="PTHR10426">
    <property type="entry name" value="STRICTOSIDINE SYNTHASE-RELATED"/>
    <property type="match status" value="1"/>
</dbReference>
<evidence type="ECO:0000259" key="5">
    <source>
        <dbReference type="Pfam" id="PF03088"/>
    </source>
</evidence>
<dbReference type="Pfam" id="PF20067">
    <property type="entry name" value="SSL_N"/>
    <property type="match status" value="1"/>
</dbReference>
<dbReference type="Gene3D" id="2.120.10.30">
    <property type="entry name" value="TolB, C-terminal domain"/>
    <property type="match status" value="1"/>
</dbReference>
<dbReference type="RefSeq" id="WP_123665762.1">
    <property type="nucleotide sequence ID" value="NZ_RJKE01000001.1"/>
</dbReference>
<dbReference type="GO" id="GO:0016787">
    <property type="term" value="F:hydrolase activity"/>
    <property type="evidence" value="ECO:0007669"/>
    <property type="project" value="TreeGrafter"/>
</dbReference>
<sequence>MTKPALDPFQRRIPAAPPRSREERGPTPFPRTSALPLRGRAPEDVVVDGHGRLLCGVEGGAVLRVDPLSGAQEEVGNTGGRPLGLETLDDGRVLVCDADRGLLRLDPETGHAETLVADVAGVPLRFCSNAVAEADGTVWFTESTTRFAFAHYMGAILEHRPSGRLLRRSPTGEVDVVLDALYFANGLSLTPDGAALLLAETIGPTLSRVALTGHRAGVRDVVAPNLPGYPDNLSRFTDGRAWVALTNPRDPALDRLASAPAWAARALWALPDRLRPAGRATTWILAVDEHGAVLHDLQTPDAAYPMVTGVAEHDGDLYLAGLPGTALLRVHLSETP</sequence>
<gene>
    <name evidence="6" type="ORF">EDD29_3920</name>
</gene>
<dbReference type="Pfam" id="PF03088">
    <property type="entry name" value="Str_synth"/>
    <property type="match status" value="1"/>
</dbReference>
<dbReference type="EMBL" id="RJKE01000001">
    <property type="protein sequence ID" value="ROO86356.1"/>
    <property type="molecule type" value="Genomic_DNA"/>
</dbReference>
<name>A0A3N1CYP8_9ACTN</name>
<evidence type="ECO:0000256" key="3">
    <source>
        <dbReference type="ARBA" id="ARBA00023180"/>
    </source>
</evidence>
<keyword evidence="2" id="KW-0597">Phosphoprotein</keyword>
<dbReference type="SUPFAM" id="SSF63829">
    <property type="entry name" value="Calcium-dependent phosphotriesterase"/>
    <property type="match status" value="1"/>
</dbReference>
<feature type="region of interest" description="Disordered" evidence="4">
    <location>
        <begin position="1"/>
        <end position="37"/>
    </location>
</feature>
<evidence type="ECO:0000313" key="6">
    <source>
        <dbReference type="EMBL" id="ROO86356.1"/>
    </source>
</evidence>
<dbReference type="PANTHER" id="PTHR10426:SF88">
    <property type="entry name" value="ADIPOCYTE PLASMA MEMBRANE-ASSOCIATED PROTEIN HEMOMUCIN-RELATED"/>
    <property type="match status" value="1"/>
</dbReference>
<dbReference type="InterPro" id="IPR018119">
    <property type="entry name" value="Strictosidine_synth_cons-reg"/>
</dbReference>
<organism evidence="6 7">
    <name type="scientific">Actinocorallia herbida</name>
    <dbReference type="NCBI Taxonomy" id="58109"/>
    <lineage>
        <taxon>Bacteria</taxon>
        <taxon>Bacillati</taxon>
        <taxon>Actinomycetota</taxon>
        <taxon>Actinomycetes</taxon>
        <taxon>Streptosporangiales</taxon>
        <taxon>Thermomonosporaceae</taxon>
        <taxon>Actinocorallia</taxon>
    </lineage>
</organism>
<proteinExistence type="inferred from homology"/>
<dbReference type="AlphaFoldDB" id="A0A3N1CYP8"/>
<evidence type="ECO:0000256" key="4">
    <source>
        <dbReference type="SAM" id="MobiDB-lite"/>
    </source>
</evidence>